<dbReference type="Gene3D" id="3.40.140.10">
    <property type="entry name" value="Cytidine Deaminase, domain 2"/>
    <property type="match status" value="1"/>
</dbReference>
<dbReference type="PROSITE" id="PS51747">
    <property type="entry name" value="CYT_DCMP_DEAMINASES_2"/>
    <property type="match status" value="1"/>
</dbReference>
<keyword evidence="2" id="KW-0378">Hydrolase</keyword>
<evidence type="ECO:0000256" key="2">
    <source>
        <dbReference type="ARBA" id="ARBA00022801"/>
    </source>
</evidence>
<sequence>MIKKSSPQRQHEFDVAYMKMALAMSELSYAKRKKVGCVIVSSEDQVISQGFNGTPSGMDNCCEEVLPDGTLKTLPEVLHAEANSITKCAKYGSSTKGATVYVTLSPCIECSKLIIQAEVERVVYLEDYRDCSGLNLLRKCGINVEKLSGLI</sequence>
<dbReference type="InterPro" id="IPR015517">
    <property type="entry name" value="dCMP_deaminase-rel"/>
</dbReference>
<proteinExistence type="predicted"/>
<dbReference type="Pfam" id="PF00383">
    <property type="entry name" value="dCMP_cyt_deam_1"/>
    <property type="match status" value="1"/>
</dbReference>
<dbReference type="InterPro" id="IPR016473">
    <property type="entry name" value="dCMP_deaminase"/>
</dbReference>
<feature type="domain" description="CMP/dCMP-type deaminase" evidence="3">
    <location>
        <begin position="12"/>
        <end position="151"/>
    </location>
</feature>
<dbReference type="InterPro" id="IPR002125">
    <property type="entry name" value="CMP_dCMP_dom"/>
</dbReference>
<dbReference type="EMBL" id="OR769222">
    <property type="protein sequence ID" value="WQJ53039.1"/>
    <property type="molecule type" value="Genomic_DNA"/>
</dbReference>
<accession>A0ABZ0Z1Z3</accession>
<dbReference type="InterPro" id="IPR016193">
    <property type="entry name" value="Cytidine_deaminase-like"/>
</dbReference>
<organism evidence="4 5">
    <name type="scientific">phage Lak_Megaphage_RVC_JS4_GC31</name>
    <dbReference type="NCBI Taxonomy" id="3109228"/>
    <lineage>
        <taxon>Viruses</taxon>
        <taxon>Duplodnaviria</taxon>
        <taxon>Heunggongvirae</taxon>
        <taxon>Uroviricota</taxon>
        <taxon>Caudoviricetes</taxon>
        <taxon>Caudoviricetes code 15 clade</taxon>
    </lineage>
</organism>
<dbReference type="PANTHER" id="PTHR11086">
    <property type="entry name" value="DEOXYCYTIDYLATE DEAMINASE-RELATED"/>
    <property type="match status" value="1"/>
</dbReference>
<dbReference type="CDD" id="cd01286">
    <property type="entry name" value="deoxycytidylate_deaminase"/>
    <property type="match status" value="1"/>
</dbReference>
<protein>
    <submittedName>
        <fullName evidence="4">dCMP deaminase</fullName>
    </submittedName>
</protein>
<evidence type="ECO:0000259" key="3">
    <source>
        <dbReference type="PROSITE" id="PS51747"/>
    </source>
</evidence>
<evidence type="ECO:0000313" key="4">
    <source>
        <dbReference type="EMBL" id="WQJ53039.1"/>
    </source>
</evidence>
<comment type="cofactor">
    <cofactor evidence="1">
        <name>Zn(2+)</name>
        <dbReference type="ChEBI" id="CHEBI:29105"/>
    </cofactor>
</comment>
<keyword evidence="5" id="KW-1185">Reference proteome</keyword>
<dbReference type="PIRSF" id="PIRSF006019">
    <property type="entry name" value="dCMP_deaminase"/>
    <property type="match status" value="1"/>
</dbReference>
<dbReference type="SUPFAM" id="SSF53927">
    <property type="entry name" value="Cytidine deaminase-like"/>
    <property type="match status" value="1"/>
</dbReference>
<evidence type="ECO:0000256" key="1">
    <source>
        <dbReference type="ARBA" id="ARBA00001947"/>
    </source>
</evidence>
<dbReference type="PANTHER" id="PTHR11086:SF18">
    <property type="entry name" value="DEOXYCYTIDYLATE DEAMINASE"/>
    <property type="match status" value="1"/>
</dbReference>
<dbReference type="Proteomes" id="UP001349343">
    <property type="component" value="Segment"/>
</dbReference>
<evidence type="ECO:0000313" key="5">
    <source>
        <dbReference type="Proteomes" id="UP001349343"/>
    </source>
</evidence>
<reference evidence="4 5" key="1">
    <citation type="submission" date="2023-11" db="EMBL/GenBank/DDBJ databases">
        <authorList>
            <person name="Cook R."/>
            <person name="Crisci M."/>
            <person name="Pye H."/>
            <person name="Adriaenssens E."/>
            <person name="Santini J."/>
        </authorList>
    </citation>
    <scope>NUCLEOTIDE SEQUENCE [LARGE SCALE GENOMIC DNA]</scope>
    <source>
        <strain evidence="4">Lak_Megaphage_RVC_JS4_GC31</strain>
    </source>
</reference>
<name>A0ABZ0Z1Z3_9CAUD</name>
<dbReference type="InterPro" id="IPR035105">
    <property type="entry name" value="Deoxycytidylate_deaminase_dom"/>
</dbReference>